<accession>A0A7J8WNW9</accession>
<comment type="caution">
    <text evidence="1">The sequence shown here is derived from an EMBL/GenBank/DDBJ whole genome shotgun (WGS) entry which is preliminary data.</text>
</comment>
<proteinExistence type="predicted"/>
<dbReference type="Proteomes" id="UP000593577">
    <property type="component" value="Unassembled WGS sequence"/>
</dbReference>
<keyword evidence="2" id="KW-1185">Reference proteome</keyword>
<organism evidence="1 2">
    <name type="scientific">Gossypium aridum</name>
    <name type="common">American cotton</name>
    <name type="synonym">Erioxylum aridum</name>
    <dbReference type="NCBI Taxonomy" id="34290"/>
    <lineage>
        <taxon>Eukaryota</taxon>
        <taxon>Viridiplantae</taxon>
        <taxon>Streptophyta</taxon>
        <taxon>Embryophyta</taxon>
        <taxon>Tracheophyta</taxon>
        <taxon>Spermatophyta</taxon>
        <taxon>Magnoliopsida</taxon>
        <taxon>eudicotyledons</taxon>
        <taxon>Gunneridae</taxon>
        <taxon>Pentapetalae</taxon>
        <taxon>rosids</taxon>
        <taxon>malvids</taxon>
        <taxon>Malvales</taxon>
        <taxon>Malvaceae</taxon>
        <taxon>Malvoideae</taxon>
        <taxon>Gossypium</taxon>
    </lineage>
</organism>
<reference evidence="1 2" key="1">
    <citation type="journal article" date="2019" name="Genome Biol. Evol.">
        <title>Insights into the evolution of the New World diploid cottons (Gossypium, subgenus Houzingenia) based on genome sequencing.</title>
        <authorList>
            <person name="Grover C.E."/>
            <person name="Arick M.A. 2nd"/>
            <person name="Thrash A."/>
            <person name="Conover J.L."/>
            <person name="Sanders W.S."/>
            <person name="Peterson D.G."/>
            <person name="Frelichowski J.E."/>
            <person name="Scheffler J.A."/>
            <person name="Scheffler B.E."/>
            <person name="Wendel J.F."/>
        </authorList>
    </citation>
    <scope>NUCLEOTIDE SEQUENCE [LARGE SCALE GENOMIC DNA]</scope>
    <source>
        <strain evidence="1">185</strain>
        <tissue evidence="1">Leaf</tissue>
    </source>
</reference>
<dbReference type="AlphaFoldDB" id="A0A7J8WNW9"/>
<evidence type="ECO:0000313" key="1">
    <source>
        <dbReference type="EMBL" id="MBA0676279.1"/>
    </source>
</evidence>
<gene>
    <name evidence="1" type="ORF">Goari_017769</name>
</gene>
<dbReference type="EMBL" id="JABFAA010000002">
    <property type="protein sequence ID" value="MBA0676279.1"/>
    <property type="molecule type" value="Genomic_DNA"/>
</dbReference>
<name>A0A7J8WNW9_GOSAI</name>
<sequence length="68" mass="8170">MQREEVLWFFQIGMKFTVQIPRHQEPVTEVHWGAFSSRPMTWFRLLKLLTPYETKSPLFLGFLMEGSH</sequence>
<evidence type="ECO:0000313" key="2">
    <source>
        <dbReference type="Proteomes" id="UP000593577"/>
    </source>
</evidence>
<protein>
    <submittedName>
        <fullName evidence="1">Uncharacterized protein</fullName>
    </submittedName>
</protein>